<evidence type="ECO:0000313" key="4">
    <source>
        <dbReference type="Proteomes" id="UP000722989"/>
    </source>
</evidence>
<keyword evidence="4" id="KW-1185">Reference proteome</keyword>
<name>A0ABX0XQS8_9ACTN</name>
<feature type="transmembrane region" description="Helical" evidence="2">
    <location>
        <begin position="277"/>
        <end position="299"/>
    </location>
</feature>
<evidence type="ECO:0008006" key="5">
    <source>
        <dbReference type="Google" id="ProtNLM"/>
    </source>
</evidence>
<reference evidence="3 4" key="1">
    <citation type="submission" date="2020-03" db="EMBL/GenBank/DDBJ databases">
        <title>WGS of the type strain of Planosporangium spp.</title>
        <authorList>
            <person name="Thawai C."/>
        </authorList>
    </citation>
    <scope>NUCLEOTIDE SEQUENCE [LARGE SCALE GENOMIC DNA]</scope>
    <source>
        <strain evidence="3 4">TBRC 5610</strain>
    </source>
</reference>
<feature type="transmembrane region" description="Helical" evidence="2">
    <location>
        <begin position="330"/>
        <end position="359"/>
    </location>
</feature>
<gene>
    <name evidence="3" type="ORF">HC031_01185</name>
</gene>
<dbReference type="RefSeq" id="WP_167923230.1">
    <property type="nucleotide sequence ID" value="NZ_JAATVY010000001.1"/>
</dbReference>
<feature type="transmembrane region" description="Helical" evidence="2">
    <location>
        <begin position="243"/>
        <end position="265"/>
    </location>
</feature>
<organism evidence="3 4">
    <name type="scientific">Planosporangium thailandense</name>
    <dbReference type="NCBI Taxonomy" id="765197"/>
    <lineage>
        <taxon>Bacteria</taxon>
        <taxon>Bacillati</taxon>
        <taxon>Actinomycetota</taxon>
        <taxon>Actinomycetes</taxon>
        <taxon>Micromonosporales</taxon>
        <taxon>Micromonosporaceae</taxon>
        <taxon>Planosporangium</taxon>
    </lineage>
</organism>
<accession>A0ABX0XQS8</accession>
<protein>
    <recommendedName>
        <fullName evidence="5">Glycosyltransferase RgtA/B/C/D-like domain-containing protein</fullName>
    </recommendedName>
</protein>
<feature type="transmembrane region" description="Helical" evidence="2">
    <location>
        <begin position="479"/>
        <end position="499"/>
    </location>
</feature>
<evidence type="ECO:0000313" key="3">
    <source>
        <dbReference type="EMBL" id="NJC68340.1"/>
    </source>
</evidence>
<dbReference type="Proteomes" id="UP000722989">
    <property type="component" value="Unassembled WGS sequence"/>
</dbReference>
<evidence type="ECO:0000256" key="1">
    <source>
        <dbReference type="SAM" id="MobiDB-lite"/>
    </source>
</evidence>
<feature type="transmembrane region" description="Helical" evidence="2">
    <location>
        <begin position="442"/>
        <end position="459"/>
    </location>
</feature>
<sequence>MIPDLKSSAADPVGRDAGAPSDRPSWWRGPRTPRAFLIVLALLVAAWVVPVVCLALRIGWILPLLIWIGTASLIRSGRTLLDRLVLALGLLVGVVCTVGLPLSLWSGALEPLQSTGLALTSLVVAGAVAGRRPALPVRELGVPEYGVIAGTLVTAALAVRPFLGRGFGDRLSILAIGGALARHFTIYDTIRTVGGYLFLHRGAPMPNIDAGYDSYPQGVHFIYALLANLMPQGADRANAVASFDLMITFDIGTYVFLCVATLWAMRWVAGPLLRGWVSLPFIGAVSGYLFFGDPITLLTRGFPSEMAGWGLLALLVALVIRPVHRVREQIVLVASLLIGVSFAYFLFLPFAGLAALVWLIRDRRTLLRRPILLGVTAVVCLVGAAVSPVVNTVYSPQGVGERLLLPGGITKVDRAVVVAWLLIALAGPILRFHKRSRIWRTTLVLIVVSTLPAAGLFVDQVLSGHANQTYYLDKLFHEMFVVTVVSSGSVILVLAPMLAAVAQHRIAVLAGATALSGAMFFAVTNLQYDGPVGTGRRHFQQKNAVWGAGQGTTEAIRLFPRPDGRITWVQLNSRADLGGRDASHWATLYTSVLQHNYRASWSVFYWGYPWLSTSEAETAEFLMTSPEPYRVLVNDTVSLEYFSRIKSRYPTLDLQIVDLRGRK</sequence>
<dbReference type="EMBL" id="JAATVY010000001">
    <property type="protein sequence ID" value="NJC68340.1"/>
    <property type="molecule type" value="Genomic_DNA"/>
</dbReference>
<feature type="transmembrane region" description="Helical" evidence="2">
    <location>
        <begin position="80"/>
        <end position="100"/>
    </location>
</feature>
<keyword evidence="2" id="KW-0472">Membrane</keyword>
<evidence type="ECO:0000256" key="2">
    <source>
        <dbReference type="SAM" id="Phobius"/>
    </source>
</evidence>
<feature type="region of interest" description="Disordered" evidence="1">
    <location>
        <begin position="1"/>
        <end position="26"/>
    </location>
</feature>
<comment type="caution">
    <text evidence="3">The sequence shown here is derived from an EMBL/GenBank/DDBJ whole genome shotgun (WGS) entry which is preliminary data.</text>
</comment>
<keyword evidence="2" id="KW-1133">Transmembrane helix</keyword>
<feature type="transmembrane region" description="Helical" evidence="2">
    <location>
        <begin position="371"/>
        <end position="394"/>
    </location>
</feature>
<feature type="transmembrane region" description="Helical" evidence="2">
    <location>
        <begin position="414"/>
        <end position="430"/>
    </location>
</feature>
<feature type="transmembrane region" description="Helical" evidence="2">
    <location>
        <begin position="506"/>
        <end position="528"/>
    </location>
</feature>
<proteinExistence type="predicted"/>
<feature type="transmembrane region" description="Helical" evidence="2">
    <location>
        <begin position="142"/>
        <end position="163"/>
    </location>
</feature>
<feature type="transmembrane region" description="Helical" evidence="2">
    <location>
        <begin position="35"/>
        <end position="68"/>
    </location>
</feature>
<keyword evidence="2" id="KW-0812">Transmembrane</keyword>
<feature type="transmembrane region" description="Helical" evidence="2">
    <location>
        <begin position="306"/>
        <end position="324"/>
    </location>
</feature>